<comment type="caution">
    <text evidence="2">The sequence shown here is derived from an EMBL/GenBank/DDBJ whole genome shotgun (WGS) entry which is preliminary data.</text>
</comment>
<name>M5RKU3_9BACT</name>
<feature type="compositionally biased region" description="Polar residues" evidence="1">
    <location>
        <begin position="50"/>
        <end position="71"/>
    </location>
</feature>
<protein>
    <submittedName>
        <fullName evidence="2">Uncharacterized protein</fullName>
    </submittedName>
</protein>
<accession>M5RKU3</accession>
<dbReference type="AlphaFoldDB" id="M5RKU3"/>
<proteinExistence type="predicted"/>
<keyword evidence="3" id="KW-1185">Reference proteome</keyword>
<sequence>MTPFSEIATLAEMVAFTAPNKFAAIRDAAYYRPPTFNFQSKIDLQEQHSDITPQVKSKQNSGRARSKSLTPRTRIKQPPA</sequence>
<gene>
    <name evidence="2" type="ORF">RMSM_07108</name>
</gene>
<evidence type="ECO:0000313" key="3">
    <source>
        <dbReference type="Proteomes" id="UP000011991"/>
    </source>
</evidence>
<dbReference type="Proteomes" id="UP000011991">
    <property type="component" value="Unassembled WGS sequence"/>
</dbReference>
<evidence type="ECO:0000256" key="1">
    <source>
        <dbReference type="SAM" id="MobiDB-lite"/>
    </source>
</evidence>
<feature type="region of interest" description="Disordered" evidence="1">
    <location>
        <begin position="50"/>
        <end position="80"/>
    </location>
</feature>
<evidence type="ECO:0000313" key="2">
    <source>
        <dbReference type="EMBL" id="EMI15992.1"/>
    </source>
</evidence>
<dbReference type="EMBL" id="ANOG01001015">
    <property type="protein sequence ID" value="EMI15992.1"/>
    <property type="molecule type" value="Genomic_DNA"/>
</dbReference>
<dbReference type="PATRIC" id="fig|1265738.3.peg.7086"/>
<organism evidence="2 3">
    <name type="scientific">Rhodopirellula maiorica SM1</name>
    <dbReference type="NCBI Taxonomy" id="1265738"/>
    <lineage>
        <taxon>Bacteria</taxon>
        <taxon>Pseudomonadati</taxon>
        <taxon>Planctomycetota</taxon>
        <taxon>Planctomycetia</taxon>
        <taxon>Pirellulales</taxon>
        <taxon>Pirellulaceae</taxon>
        <taxon>Novipirellula</taxon>
    </lineage>
</organism>
<reference evidence="2 3" key="1">
    <citation type="journal article" date="2013" name="Mar. Genomics">
        <title>Expression of sulfatases in Rhodopirellula baltica and the diversity of sulfatases in the genus Rhodopirellula.</title>
        <authorList>
            <person name="Wegner C.E."/>
            <person name="Richter-Heitmann T."/>
            <person name="Klindworth A."/>
            <person name="Klockow C."/>
            <person name="Richter M."/>
            <person name="Achstetter T."/>
            <person name="Glockner F.O."/>
            <person name="Harder J."/>
        </authorList>
    </citation>
    <scope>NUCLEOTIDE SEQUENCE [LARGE SCALE GENOMIC DNA]</scope>
    <source>
        <strain evidence="2 3">SM1</strain>
    </source>
</reference>